<evidence type="ECO:0000313" key="2">
    <source>
        <dbReference type="Proteomes" id="UP000445000"/>
    </source>
</evidence>
<dbReference type="EMBL" id="BLJN01000001">
    <property type="protein sequence ID" value="GFE79598.1"/>
    <property type="molecule type" value="Genomic_DNA"/>
</dbReference>
<dbReference type="AlphaFoldDB" id="A0A829Y9R6"/>
<evidence type="ECO:0008006" key="3">
    <source>
        <dbReference type="Google" id="ProtNLM"/>
    </source>
</evidence>
<dbReference type="Proteomes" id="UP000445000">
    <property type="component" value="Unassembled WGS sequence"/>
</dbReference>
<reference evidence="2" key="1">
    <citation type="submission" date="2020-01" db="EMBL/GenBank/DDBJ databases">
        <title>'Steroidobacter agaridevorans' sp. nov., agar-degrading bacteria isolated from rhizosphere soils.</title>
        <authorList>
            <person name="Ikenaga M."/>
            <person name="Kataoka M."/>
            <person name="Murouchi A."/>
            <person name="Katsuragi S."/>
            <person name="Sakai M."/>
        </authorList>
    </citation>
    <scope>NUCLEOTIDE SEQUENCE [LARGE SCALE GENOMIC DNA]</scope>
    <source>
        <strain evidence="2">YU21-B</strain>
    </source>
</reference>
<sequence length="162" mass="18552">MIGQQLCPFAAGPYRTGRVRFCINAQPSPAGLLEELCRELQMLRDADPLQCETTLLIHPQVLTEFLDYNDFLDECDVAVAELGLEGELQVASFHPKYRFAGTHEHDITNFTNRSPYPMLHLLREASISRAVESFPGIDEIAPRNMETLRRLGHEGWRRLWIE</sequence>
<gene>
    <name evidence="1" type="ORF">GCM10011487_15980</name>
</gene>
<name>A0A829Y9R6_9GAMM</name>
<keyword evidence="2" id="KW-1185">Reference proteome</keyword>
<dbReference type="InterPro" id="IPR009858">
    <property type="entry name" value="DUF1415"/>
</dbReference>
<proteinExistence type="predicted"/>
<comment type="caution">
    <text evidence="1">The sequence shown here is derived from an EMBL/GenBank/DDBJ whole genome shotgun (WGS) entry which is preliminary data.</text>
</comment>
<protein>
    <recommendedName>
        <fullName evidence="3">DUF1415 domain-containing protein</fullName>
    </recommendedName>
</protein>
<dbReference type="Pfam" id="PF07209">
    <property type="entry name" value="DUF1415"/>
    <property type="match status" value="1"/>
</dbReference>
<evidence type="ECO:0000313" key="1">
    <source>
        <dbReference type="EMBL" id="GFE79598.1"/>
    </source>
</evidence>
<accession>A0A829Y9R6</accession>
<organism evidence="1 2">
    <name type="scientific">Steroidobacter agaridevorans</name>
    <dbReference type="NCBI Taxonomy" id="2695856"/>
    <lineage>
        <taxon>Bacteria</taxon>
        <taxon>Pseudomonadati</taxon>
        <taxon>Pseudomonadota</taxon>
        <taxon>Gammaproteobacteria</taxon>
        <taxon>Steroidobacterales</taxon>
        <taxon>Steroidobacteraceae</taxon>
        <taxon>Steroidobacter</taxon>
    </lineage>
</organism>